<dbReference type="FunFam" id="3.40.50.200:FF:000015">
    <property type="entry name" value="Tripeptidyl peptidase A"/>
    <property type="match status" value="1"/>
</dbReference>
<keyword evidence="14" id="KW-0325">Glycoprotein</keyword>
<dbReference type="GO" id="GO:0046872">
    <property type="term" value="F:metal ion binding"/>
    <property type="evidence" value="ECO:0007669"/>
    <property type="project" value="UniProtKB-UniRule"/>
</dbReference>
<feature type="binding site" evidence="15">
    <location>
        <position position="575"/>
    </location>
    <ligand>
        <name>Ca(2+)</name>
        <dbReference type="ChEBI" id="CHEBI:29108"/>
    </ligand>
</feature>
<feature type="binding site" evidence="15">
    <location>
        <position position="548"/>
    </location>
    <ligand>
        <name>Ca(2+)</name>
        <dbReference type="ChEBI" id="CHEBI:29108"/>
    </ligand>
</feature>
<dbReference type="CDD" id="cd11377">
    <property type="entry name" value="Pro-peptidase_S53"/>
    <property type="match status" value="1"/>
</dbReference>
<keyword evidence="12" id="KW-0843">Virulence</keyword>
<dbReference type="PANTHER" id="PTHR14218">
    <property type="entry name" value="PROTEASE S8 TRIPEPTIDYL PEPTIDASE I CLN2"/>
    <property type="match status" value="1"/>
</dbReference>
<comment type="catalytic activity">
    <reaction evidence="1">
        <text>Release of an N-terminal tripeptide from a polypeptide.</text>
        <dbReference type="EC" id="3.4.14.10"/>
    </reaction>
</comment>
<evidence type="ECO:0000256" key="15">
    <source>
        <dbReference type="PROSITE-ProRule" id="PRU01032"/>
    </source>
</evidence>
<dbReference type="GO" id="GO:0004252">
    <property type="term" value="F:serine-type endopeptidase activity"/>
    <property type="evidence" value="ECO:0007669"/>
    <property type="project" value="UniProtKB-UniRule"/>
</dbReference>
<evidence type="ECO:0000256" key="13">
    <source>
        <dbReference type="ARBA" id="ARBA00023145"/>
    </source>
</evidence>
<dbReference type="GO" id="GO:0006508">
    <property type="term" value="P:proteolysis"/>
    <property type="evidence" value="ECO:0007669"/>
    <property type="project" value="UniProtKB-KW"/>
</dbReference>
<evidence type="ECO:0000256" key="9">
    <source>
        <dbReference type="ARBA" id="ARBA00022801"/>
    </source>
</evidence>
<evidence type="ECO:0000256" key="14">
    <source>
        <dbReference type="ARBA" id="ARBA00023180"/>
    </source>
</evidence>
<dbReference type="SMART" id="SM00944">
    <property type="entry name" value="Pro-kuma_activ"/>
    <property type="match status" value="1"/>
</dbReference>
<keyword evidence="6 15" id="KW-0645">Protease</keyword>
<evidence type="ECO:0000313" key="18">
    <source>
        <dbReference type="Proteomes" id="UP000054565"/>
    </source>
</evidence>
<accession>A0A0J6YR50</accession>
<evidence type="ECO:0000256" key="5">
    <source>
        <dbReference type="ARBA" id="ARBA00022525"/>
    </source>
</evidence>
<dbReference type="SUPFAM" id="SSF52743">
    <property type="entry name" value="Subtilisin-like"/>
    <property type="match status" value="1"/>
</dbReference>
<comment type="function">
    <text evidence="2">Secreted tripeptidyl-peptidase which degrades proteins at acidic pHs and is involved in virulence.</text>
</comment>
<keyword evidence="10 15" id="KW-0720">Serine protease</keyword>
<evidence type="ECO:0000256" key="10">
    <source>
        <dbReference type="ARBA" id="ARBA00022825"/>
    </source>
</evidence>
<dbReference type="Gene3D" id="3.40.50.200">
    <property type="entry name" value="Peptidase S8/S53 domain"/>
    <property type="match status" value="1"/>
</dbReference>
<evidence type="ECO:0000256" key="12">
    <source>
        <dbReference type="ARBA" id="ARBA00023026"/>
    </source>
</evidence>
<dbReference type="CDD" id="cd04056">
    <property type="entry name" value="Peptidases_S53"/>
    <property type="match status" value="1"/>
</dbReference>
<dbReference type="PANTHER" id="PTHR14218:SF32">
    <property type="entry name" value="TRIPEPTIDYL PEPTIDASE SED3 (AFU_ORTHOLOGUE AFUA_3G08930)"/>
    <property type="match status" value="1"/>
</dbReference>
<keyword evidence="5" id="KW-0964">Secreted</keyword>
<evidence type="ECO:0000256" key="11">
    <source>
        <dbReference type="ARBA" id="ARBA00022837"/>
    </source>
</evidence>
<dbReference type="AlphaFoldDB" id="A0A0J6YR50"/>
<evidence type="ECO:0000313" key="17">
    <source>
        <dbReference type="EMBL" id="KMP09739.1"/>
    </source>
</evidence>
<dbReference type="InterPro" id="IPR030400">
    <property type="entry name" value="Sedolisin_dom"/>
</dbReference>
<dbReference type="EC" id="3.4.14.10" evidence="4"/>
<feature type="binding site" evidence="15">
    <location>
        <position position="547"/>
    </location>
    <ligand>
        <name>Ca(2+)</name>
        <dbReference type="ChEBI" id="CHEBI:29108"/>
    </ligand>
</feature>
<dbReference type="SUPFAM" id="SSF54897">
    <property type="entry name" value="Protease propeptides/inhibitors"/>
    <property type="match status" value="1"/>
</dbReference>
<evidence type="ECO:0000256" key="4">
    <source>
        <dbReference type="ARBA" id="ARBA00012462"/>
    </source>
</evidence>
<dbReference type="InterPro" id="IPR000209">
    <property type="entry name" value="Peptidase_S8/S53_dom"/>
</dbReference>
<feature type="domain" description="Peptidase S53" evidence="16">
    <location>
        <begin position="214"/>
        <end position="595"/>
    </location>
</feature>
<keyword evidence="7 15" id="KW-0479">Metal-binding</keyword>
<gene>
    <name evidence="17" type="ORF">CIRG_08972</name>
</gene>
<dbReference type="Pfam" id="PF09286">
    <property type="entry name" value="Pro-kuma_activ"/>
    <property type="match status" value="1"/>
</dbReference>
<feature type="active site" description="Charge relay system" evidence="15">
    <location>
        <position position="505"/>
    </location>
</feature>
<feature type="active site" description="Charge relay system" evidence="15">
    <location>
        <position position="294"/>
    </location>
</feature>
<keyword evidence="8" id="KW-0732">Signal</keyword>
<keyword evidence="13" id="KW-0865">Zymogen</keyword>
<dbReference type="Pfam" id="PF00082">
    <property type="entry name" value="Peptidase_S8"/>
    <property type="match status" value="1"/>
</dbReference>
<evidence type="ECO:0000256" key="1">
    <source>
        <dbReference type="ARBA" id="ARBA00001910"/>
    </source>
</evidence>
<evidence type="ECO:0000256" key="2">
    <source>
        <dbReference type="ARBA" id="ARBA00002451"/>
    </source>
</evidence>
<reference evidence="18" key="1">
    <citation type="journal article" date="2010" name="Genome Res.">
        <title>Population genomic sequencing of Coccidioides fungi reveals recent hybridization and transposon control.</title>
        <authorList>
            <person name="Neafsey D.E."/>
            <person name="Barker B.M."/>
            <person name="Sharpton T.J."/>
            <person name="Stajich J.E."/>
            <person name="Park D.J."/>
            <person name="Whiston E."/>
            <person name="Hung C.-Y."/>
            <person name="McMahan C."/>
            <person name="White J."/>
            <person name="Sykes S."/>
            <person name="Heiman D."/>
            <person name="Young S."/>
            <person name="Zeng Q."/>
            <person name="Abouelleil A."/>
            <person name="Aftuck L."/>
            <person name="Bessette D."/>
            <person name="Brown A."/>
            <person name="FitzGerald M."/>
            <person name="Lui A."/>
            <person name="Macdonald J.P."/>
            <person name="Priest M."/>
            <person name="Orbach M.J."/>
            <person name="Galgiani J.N."/>
            <person name="Kirkland T.N."/>
            <person name="Cole G.T."/>
            <person name="Birren B.W."/>
            <person name="Henn M.R."/>
            <person name="Taylor J.W."/>
            <person name="Rounsley S.D."/>
        </authorList>
    </citation>
    <scope>NUCLEOTIDE SEQUENCE [LARGE SCALE GENOMIC DNA]</scope>
    <source>
        <strain evidence="18">RMSCC 2394</strain>
    </source>
</reference>
<dbReference type="STRING" id="404692.A0A0J6YR50"/>
<evidence type="ECO:0000256" key="7">
    <source>
        <dbReference type="ARBA" id="ARBA00022723"/>
    </source>
</evidence>
<evidence type="ECO:0000259" key="16">
    <source>
        <dbReference type="PROSITE" id="PS51695"/>
    </source>
</evidence>
<keyword evidence="11 15" id="KW-0106">Calcium</keyword>
<evidence type="ECO:0000256" key="6">
    <source>
        <dbReference type="ARBA" id="ARBA00022670"/>
    </source>
</evidence>
<name>A0A0J6YR50_COCIT</name>
<organism evidence="17 18">
    <name type="scientific">Coccidioides immitis RMSCC 2394</name>
    <dbReference type="NCBI Taxonomy" id="404692"/>
    <lineage>
        <taxon>Eukaryota</taxon>
        <taxon>Fungi</taxon>
        <taxon>Dikarya</taxon>
        <taxon>Ascomycota</taxon>
        <taxon>Pezizomycotina</taxon>
        <taxon>Eurotiomycetes</taxon>
        <taxon>Eurotiomycetidae</taxon>
        <taxon>Onygenales</taxon>
        <taxon>Onygenaceae</taxon>
        <taxon>Coccidioides</taxon>
    </lineage>
</organism>
<dbReference type="InterPro" id="IPR036852">
    <property type="entry name" value="Peptidase_S8/S53_dom_sf"/>
</dbReference>
<evidence type="ECO:0000256" key="3">
    <source>
        <dbReference type="ARBA" id="ARBA00004239"/>
    </source>
</evidence>
<dbReference type="EMBL" id="DS028100">
    <property type="protein sequence ID" value="KMP09739.1"/>
    <property type="molecule type" value="Genomic_DNA"/>
</dbReference>
<evidence type="ECO:0000256" key="8">
    <source>
        <dbReference type="ARBA" id="ARBA00022729"/>
    </source>
</evidence>
<proteinExistence type="predicted"/>
<keyword evidence="9 15" id="KW-0378">Hydrolase</keyword>
<dbReference type="GO" id="GO:0008240">
    <property type="term" value="F:tripeptidyl-peptidase activity"/>
    <property type="evidence" value="ECO:0007669"/>
    <property type="project" value="UniProtKB-EC"/>
</dbReference>
<feature type="active site" description="Charge relay system" evidence="15">
    <location>
        <position position="290"/>
    </location>
</feature>
<comment type="subcellular location">
    <subcellularLocation>
        <location evidence="3">Secreted</location>
        <location evidence="3">Extracellular space</location>
    </subcellularLocation>
</comment>
<dbReference type="InterPro" id="IPR050819">
    <property type="entry name" value="Tripeptidyl-peptidase_I"/>
</dbReference>
<protein>
    <recommendedName>
        <fullName evidence="4">tripeptidyl-peptidase II</fullName>
        <ecNumber evidence="4">3.4.14.10</ecNumber>
    </recommendedName>
</protein>
<sequence length="595" mass="65330">MAPRPWVDVVQNISVRIWAIRDVILCGLEVVVASPANRFKLAERLSVIPDGWTRRARANPSSTVHLKVSVRAKDPNLLHRSLLEISTPNHPRYGQHMKQHEVRDIVAPHPEASDGIMAWLHEGGIKPENVENRGDWIDFSTNVDTAERLLNTRFYHFEDKSGKVGKIRALEYSLPSSLSKHVRTVQPTTFFGSMERHRSHILRPVRPASESVAANTPSSLRELYNMQDFQVTNKSRNLLGVSGYLEQYARYSDLNAFIERYVPDANGATFSVELYHGGKNDQDSRLDSVEASLDIQYTVGLTYNTSVTYYSGGGRGPLVPDIDQPDPNDNQNEPYMEQLKFFANLSDSRLPTVLSTSYGENEQSVPAEYAKAVCDEFAKLGARGVSVIFSSGDSGVGSGCLTNDGQNRTRFNPIFPAACPYVTSVGGTENTNPESAVYFSSGGFSEIFPRPSYQNGSVDAFLNQLGDKWAEYFNRNGRGFPDVAAQGVDYAVYDHGQVQYVGGTSASAPLIASVISNLNEVRLSQGKPVLGFLNPWLYSKGHQGFTDIVDGAGTGCTGTNGGPRIPGAAWDAVEGWDPVTGFGTPDFKKLMDLLP</sequence>
<dbReference type="InterPro" id="IPR015366">
    <property type="entry name" value="S53_propep"/>
</dbReference>
<comment type="cofactor">
    <cofactor evidence="15">
        <name>Ca(2+)</name>
        <dbReference type="ChEBI" id="CHEBI:29108"/>
    </cofactor>
    <text evidence="15">Binds 1 Ca(2+) ion per subunit.</text>
</comment>
<dbReference type="OrthoDB" id="409122at2759"/>
<dbReference type="Proteomes" id="UP000054565">
    <property type="component" value="Unassembled WGS sequence"/>
</dbReference>
<feature type="binding site" evidence="15">
    <location>
        <position position="577"/>
    </location>
    <ligand>
        <name>Ca(2+)</name>
        <dbReference type="ChEBI" id="CHEBI:29108"/>
    </ligand>
</feature>
<dbReference type="GO" id="GO:0005576">
    <property type="term" value="C:extracellular region"/>
    <property type="evidence" value="ECO:0007669"/>
    <property type="project" value="UniProtKB-SubCell"/>
</dbReference>
<dbReference type="PROSITE" id="PS51695">
    <property type="entry name" value="SEDOLISIN"/>
    <property type="match status" value="1"/>
</dbReference>